<dbReference type="InterPro" id="IPR003593">
    <property type="entry name" value="AAA+_ATPase"/>
</dbReference>
<dbReference type="Gene3D" id="3.40.50.300">
    <property type="entry name" value="P-loop containing nucleotide triphosphate hydrolases"/>
    <property type="match status" value="1"/>
</dbReference>
<name>A0A1G2FR71_9BACT</name>
<evidence type="ECO:0000256" key="1">
    <source>
        <dbReference type="ARBA" id="ARBA00006611"/>
    </source>
</evidence>
<feature type="domain" description="Bacterial type II secretion system protein E" evidence="4">
    <location>
        <begin position="390"/>
        <end position="404"/>
    </location>
</feature>
<protein>
    <recommendedName>
        <fullName evidence="4">Bacterial type II secretion system protein E domain-containing protein</fullName>
    </recommendedName>
</protein>
<reference evidence="5 6" key="1">
    <citation type="journal article" date="2016" name="Nat. Commun.">
        <title>Thousands of microbial genomes shed light on interconnected biogeochemical processes in an aquifer system.</title>
        <authorList>
            <person name="Anantharaman K."/>
            <person name="Brown C.T."/>
            <person name="Hug L.A."/>
            <person name="Sharon I."/>
            <person name="Castelle C.J."/>
            <person name="Probst A.J."/>
            <person name="Thomas B.C."/>
            <person name="Singh A."/>
            <person name="Wilkins M.J."/>
            <person name="Karaoz U."/>
            <person name="Brodie E.L."/>
            <person name="Williams K.H."/>
            <person name="Hubbard S.S."/>
            <person name="Banfield J.F."/>
        </authorList>
    </citation>
    <scope>NUCLEOTIDE SEQUENCE [LARGE SCALE GENOMIC DNA]</scope>
</reference>
<organism evidence="5 6">
    <name type="scientific">Candidatus Portnoybacteria bacterium RIFCSPLOWO2_02_FULL_39_11</name>
    <dbReference type="NCBI Taxonomy" id="1802001"/>
    <lineage>
        <taxon>Bacteria</taxon>
        <taxon>Candidatus Portnoyibacteriota</taxon>
    </lineage>
</organism>
<dbReference type="InterPro" id="IPR037257">
    <property type="entry name" value="T2SS_E_N_sf"/>
</dbReference>
<dbReference type="AlphaFoldDB" id="A0A1G2FR71"/>
<keyword evidence="2" id="KW-0547">Nucleotide-binding</keyword>
<keyword evidence="3" id="KW-0067">ATP-binding</keyword>
<dbReference type="GO" id="GO:0016887">
    <property type="term" value="F:ATP hydrolysis activity"/>
    <property type="evidence" value="ECO:0007669"/>
    <property type="project" value="TreeGrafter"/>
</dbReference>
<dbReference type="EMBL" id="MHNF01000029">
    <property type="protein sequence ID" value="OGZ40594.1"/>
    <property type="molecule type" value="Genomic_DNA"/>
</dbReference>
<sequence>MRVEPEQLKAFLLDSGLVNKKQLELAAKTMKTGNQSLEEALVKGGLVKSEEITKLKAYILGIPFVNLEEEKIPPEVLHIIPEPIARKQNIVAFRKSDRNLEVAMLDPNDLQTIEFIKKKANLRILPRLTSEASIKNALQQYQKSLQAEFGDIIGRETTKINEITTVSDSRDEGNEPAKEELEKAAQDMPIIKIVDALIKHAILQKASDIHIEPMEKDLIVRYRIDGILHEAMTLPKQIATGVVARIKVLSNLKLDEHRLPQDGRFKIVSDDYKISFRVSILPVYDGEKVVMRLLPENSNGFTLESLGFWGRNLELIHRQIKKPTGLILVTGPTGCGKTTTLYTIMDIINTPEVNISTVEDPIEYRMPRVNQTQVSPKIGLTFANGLRSLLRQDPDIIMVGEIRDNETASLAINASLTGHLVLSTLHTNSAAGALPRLLDMEVEPFLISSTINCVEAQRLVRRLIPESREKYRLNKSEIKILTEKIDMARIIEVLLAEKIISAGQGLENVDFYRPQPTTENPEGFKDRIGIHEVIEISETIKELIIKHASTDAIAKQAKAEGMLTMMEDGLIKAARGFTSIEEILRVTEE</sequence>
<dbReference type="SUPFAM" id="SSF52540">
    <property type="entry name" value="P-loop containing nucleoside triphosphate hydrolases"/>
    <property type="match status" value="1"/>
</dbReference>
<accession>A0A1G2FR71</accession>
<dbReference type="InterPro" id="IPR001482">
    <property type="entry name" value="T2SS/T4SS_dom"/>
</dbReference>
<dbReference type="PANTHER" id="PTHR30258:SF1">
    <property type="entry name" value="PROTEIN TRANSPORT PROTEIN HOFB HOMOLOG"/>
    <property type="match status" value="1"/>
</dbReference>
<gene>
    <name evidence="5" type="ORF">A3B04_02490</name>
</gene>
<dbReference type="SUPFAM" id="SSF160246">
    <property type="entry name" value="EspE N-terminal domain-like"/>
    <property type="match status" value="1"/>
</dbReference>
<evidence type="ECO:0000313" key="6">
    <source>
        <dbReference type="Proteomes" id="UP000177126"/>
    </source>
</evidence>
<proteinExistence type="inferred from homology"/>
<dbReference type="PANTHER" id="PTHR30258">
    <property type="entry name" value="TYPE II SECRETION SYSTEM PROTEIN GSPE-RELATED"/>
    <property type="match status" value="1"/>
</dbReference>
<dbReference type="Gene3D" id="3.30.450.90">
    <property type="match status" value="1"/>
</dbReference>
<dbReference type="GO" id="GO:0005524">
    <property type="term" value="F:ATP binding"/>
    <property type="evidence" value="ECO:0007669"/>
    <property type="project" value="UniProtKB-KW"/>
</dbReference>
<dbReference type="Proteomes" id="UP000177126">
    <property type="component" value="Unassembled WGS sequence"/>
</dbReference>
<evidence type="ECO:0000259" key="4">
    <source>
        <dbReference type="PROSITE" id="PS00662"/>
    </source>
</evidence>
<dbReference type="Pfam" id="PF00437">
    <property type="entry name" value="T2SSE"/>
    <property type="match status" value="1"/>
</dbReference>
<dbReference type="InterPro" id="IPR007831">
    <property type="entry name" value="T2SS_GspE_N"/>
</dbReference>
<dbReference type="Gene3D" id="3.30.300.160">
    <property type="entry name" value="Type II secretion system, protein E, N-terminal domain"/>
    <property type="match status" value="1"/>
</dbReference>
<dbReference type="CDD" id="cd01129">
    <property type="entry name" value="PulE-GspE-like"/>
    <property type="match status" value="1"/>
</dbReference>
<evidence type="ECO:0000313" key="5">
    <source>
        <dbReference type="EMBL" id="OGZ40594.1"/>
    </source>
</evidence>
<dbReference type="PROSITE" id="PS00662">
    <property type="entry name" value="T2SP_E"/>
    <property type="match status" value="1"/>
</dbReference>
<comment type="caution">
    <text evidence="5">The sequence shown here is derived from an EMBL/GenBank/DDBJ whole genome shotgun (WGS) entry which is preliminary data.</text>
</comment>
<comment type="similarity">
    <text evidence="1">Belongs to the GSP E family.</text>
</comment>
<dbReference type="Pfam" id="PF05157">
    <property type="entry name" value="MshEN"/>
    <property type="match status" value="1"/>
</dbReference>
<dbReference type="GO" id="GO:0005886">
    <property type="term" value="C:plasma membrane"/>
    <property type="evidence" value="ECO:0007669"/>
    <property type="project" value="TreeGrafter"/>
</dbReference>
<evidence type="ECO:0000256" key="3">
    <source>
        <dbReference type="ARBA" id="ARBA00022840"/>
    </source>
</evidence>
<evidence type="ECO:0000256" key="2">
    <source>
        <dbReference type="ARBA" id="ARBA00022741"/>
    </source>
</evidence>
<dbReference type="SMART" id="SM00382">
    <property type="entry name" value="AAA"/>
    <property type="match status" value="1"/>
</dbReference>
<dbReference type="InterPro" id="IPR027417">
    <property type="entry name" value="P-loop_NTPase"/>
</dbReference>